<evidence type="ECO:0000256" key="1">
    <source>
        <dbReference type="SAM" id="SignalP"/>
    </source>
</evidence>
<dbReference type="PANTHER" id="PTHR40081">
    <property type="entry name" value="CONCANAVALIN A-LIKE LECTIN/GLUCANASE"/>
    <property type="match status" value="1"/>
</dbReference>
<accession>A0A0F7TJH4</accession>
<evidence type="ECO:0000259" key="3">
    <source>
        <dbReference type="Pfam" id="PF21345"/>
    </source>
</evidence>
<name>A0A0F7TJH4_PENBI</name>
<feature type="domain" description="PcRGLX/YetA-like N-terminal RIFT barrel" evidence="2">
    <location>
        <begin position="28"/>
        <end position="108"/>
    </location>
</feature>
<evidence type="ECO:0000313" key="5">
    <source>
        <dbReference type="EMBL" id="CEJ56042.1"/>
    </source>
</evidence>
<gene>
    <name evidence="5" type="ORF">PMG11_02267</name>
</gene>
<keyword evidence="1" id="KW-0732">Signal</keyword>
<feature type="chain" id="PRO_5002522341" description="YetA" evidence="1">
    <location>
        <begin position="22"/>
        <end position="928"/>
    </location>
</feature>
<dbReference type="STRING" id="104259.A0A0F7TJH4"/>
<proteinExistence type="predicted"/>
<dbReference type="Pfam" id="PF19501">
    <property type="entry name" value="PcRGLX_1st"/>
    <property type="match status" value="1"/>
</dbReference>
<feature type="domain" description="PcRGLX/YetA-like central beta-sandwich" evidence="3">
    <location>
        <begin position="130"/>
        <end position="496"/>
    </location>
</feature>
<dbReference type="Pfam" id="PF21345">
    <property type="entry name" value="PcRGLX_2nd"/>
    <property type="match status" value="1"/>
</dbReference>
<dbReference type="InterPro" id="IPR048330">
    <property type="entry name" value="PcRGLX/YetA_2nd"/>
</dbReference>
<organism evidence="5 6">
    <name type="scientific">Penicillium brasilianum</name>
    <dbReference type="NCBI Taxonomy" id="104259"/>
    <lineage>
        <taxon>Eukaryota</taxon>
        <taxon>Fungi</taxon>
        <taxon>Dikarya</taxon>
        <taxon>Ascomycota</taxon>
        <taxon>Pezizomycotina</taxon>
        <taxon>Eurotiomycetes</taxon>
        <taxon>Eurotiomycetidae</taxon>
        <taxon>Eurotiales</taxon>
        <taxon>Aspergillaceae</taxon>
        <taxon>Penicillium</taxon>
    </lineage>
</organism>
<dbReference type="OrthoDB" id="4798501at2759"/>
<dbReference type="AlphaFoldDB" id="A0A0F7TJH4"/>
<evidence type="ECO:0000313" key="6">
    <source>
        <dbReference type="Proteomes" id="UP000042958"/>
    </source>
</evidence>
<dbReference type="PANTHER" id="PTHR40081:SF1">
    <property type="entry name" value="TAT PATHWAY SIGNAL SEQUENCE DOMAIN PROTEIN"/>
    <property type="match status" value="1"/>
</dbReference>
<dbReference type="InterPro" id="IPR048329">
    <property type="entry name" value="PcRGLX_1st"/>
</dbReference>
<dbReference type="InterPro" id="IPR045793">
    <property type="entry name" value="PcRGLX/YetA-like"/>
</dbReference>
<evidence type="ECO:0000259" key="4">
    <source>
        <dbReference type="Pfam" id="PF21346"/>
    </source>
</evidence>
<keyword evidence="6" id="KW-1185">Reference proteome</keyword>
<dbReference type="Pfam" id="PF21346">
    <property type="entry name" value="PcRGLX_3rd"/>
    <property type="match status" value="1"/>
</dbReference>
<dbReference type="EMBL" id="CDHK01000002">
    <property type="protein sequence ID" value="CEJ56042.1"/>
    <property type="molecule type" value="Genomic_DNA"/>
</dbReference>
<sequence>MPKLGIGFLFLVGLLISHVLASNCTSSSATVHWLGDKPSYNAGVTFGLPWPQGKYYPKRTSFQIAGNSEDRQKLQSWATGYWADGSLKWTGHAIAEYNTTYDNYTVTASSLGCAHKLTSFGESGTKNSSIIVADGSDVVSVNTGEITVSFPKEGNILVSAIKTKSGKTVGENGRLVLQSQDSVPDTFDSRSNSSIQYSNFHGIIDEVSVNQSSIRTLVTIRGNHTVFDGADHDPWLQFVVRFYLYANSASVKVMHSIVFDGEADKDFITGLGIRFDVPLEGEEYYDRHVRFAGVDGGIFNEAVQGITGLRRDPGEGVRTAQYKGQKLADTATWDSRVTTRLKWIPTWTDYSLTQLTADGFSLKKRTKPGQSWIKIPSGTRAEGLAYLGGATKGGLAVGLRDFWKRYPSGFDISNAASDTGEVTLWLYSPAADPLDLRPFHDGLNEDGYEDQLDALEITYEDYEPGFNTPYGIARTSEIYLFAFDQTPTSEKLAELSTYINNPPVLVPESKYIQETQALGGYWTIPDSVGDAASTLEAHLDFIFEYYRTQIEQRRWYGFLDYGDFMHTYDTDRHTWRYDVGGYAWDNSELSPDLFFWLYFLRTGHEDAYRFAEALTRHTGEVDVYHIGDWKGLGTRHGVQHWGDSAKQARISQPQYRKYFFYLSGGDERIGELLEELLDTDKTYGTLDPQRKVRTDGWTPSPNSTVAFSLGTDWSSLAAGWLIEWERRGSRWKEARTKLTNTISGIANLTNGFVTGSGLYDPVTWTLGPPPADPENLGNVSVSHLSAVFGLPEVVSEAIAYFADDIPEGFHEAWLDYCYYYHASAAEQKARYGVSFGSQSLYQAHTRLAAYAAHEMQNSTLALRAWKDFYDSDGLAPDAAWNTTHVNGSAVLMSVDEAAWLATNDIAQYGLAVIENLAYASNSLDDYQS</sequence>
<protein>
    <recommendedName>
        <fullName evidence="7">YetA</fullName>
    </recommendedName>
</protein>
<evidence type="ECO:0000259" key="2">
    <source>
        <dbReference type="Pfam" id="PF19501"/>
    </source>
</evidence>
<feature type="domain" description="PcRGLX/YetA-like C-terminal alpha/alpha toroid" evidence="4">
    <location>
        <begin position="502"/>
        <end position="922"/>
    </location>
</feature>
<reference evidence="6" key="1">
    <citation type="journal article" date="2015" name="Genome Announc.">
        <title>Draft genome sequence of the fungus Penicillium brasilianum MG11.</title>
        <authorList>
            <person name="Horn F."/>
            <person name="Linde J."/>
            <person name="Mattern D.J."/>
            <person name="Walther G."/>
            <person name="Guthke R."/>
            <person name="Brakhage A.A."/>
            <person name="Valiante V."/>
        </authorList>
    </citation>
    <scope>NUCLEOTIDE SEQUENCE [LARGE SCALE GENOMIC DNA]</scope>
    <source>
        <strain evidence="6">MG11</strain>
    </source>
</reference>
<evidence type="ECO:0008006" key="7">
    <source>
        <dbReference type="Google" id="ProtNLM"/>
    </source>
</evidence>
<dbReference type="Proteomes" id="UP000042958">
    <property type="component" value="Unassembled WGS sequence"/>
</dbReference>
<dbReference type="InterPro" id="IPR048331">
    <property type="entry name" value="PcRGLX/YetA_3rd"/>
</dbReference>
<feature type="signal peptide" evidence="1">
    <location>
        <begin position="1"/>
        <end position="21"/>
    </location>
</feature>